<dbReference type="GO" id="GO:0052621">
    <property type="term" value="F:diguanylate cyclase activity"/>
    <property type="evidence" value="ECO:0007669"/>
    <property type="project" value="UniProtKB-EC"/>
</dbReference>
<feature type="domain" description="GGDEF" evidence="5">
    <location>
        <begin position="379"/>
        <end position="506"/>
    </location>
</feature>
<dbReference type="Pfam" id="PF00990">
    <property type="entry name" value="GGDEF"/>
    <property type="match status" value="1"/>
</dbReference>
<dbReference type="Pfam" id="PF20975">
    <property type="entry name" value="DGCcoil"/>
    <property type="match status" value="1"/>
</dbReference>
<dbReference type="CDD" id="cd01949">
    <property type="entry name" value="GGDEF"/>
    <property type="match status" value="1"/>
</dbReference>
<reference evidence="7" key="1">
    <citation type="submission" date="2012-11" db="EMBL/GenBank/DDBJ databases">
        <authorList>
            <person name="Singh A."/>
            <person name="Pinnaka A.K."/>
            <person name="Vaidya B."/>
        </authorList>
    </citation>
    <scope>NUCLEOTIDE SEQUENCE [LARGE SCALE GENOMIC DNA]</scope>
    <source>
        <strain evidence="7">AK23</strain>
    </source>
</reference>
<dbReference type="Proteomes" id="UP000019464">
    <property type="component" value="Unassembled WGS sequence"/>
</dbReference>
<accession>W9UYQ3</accession>
<comment type="catalytic activity">
    <reaction evidence="3">
        <text>2 GTP = 3',3'-c-di-GMP + 2 diphosphate</text>
        <dbReference type="Rhea" id="RHEA:24898"/>
        <dbReference type="ChEBI" id="CHEBI:33019"/>
        <dbReference type="ChEBI" id="CHEBI:37565"/>
        <dbReference type="ChEBI" id="CHEBI:58805"/>
        <dbReference type="EC" id="2.7.7.65"/>
    </reaction>
</comment>
<dbReference type="PROSITE" id="PS50887">
    <property type="entry name" value="GGDEF"/>
    <property type="match status" value="1"/>
</dbReference>
<dbReference type="GO" id="GO:0043709">
    <property type="term" value="P:cell adhesion involved in single-species biofilm formation"/>
    <property type="evidence" value="ECO:0007669"/>
    <property type="project" value="TreeGrafter"/>
</dbReference>
<dbReference type="SMART" id="SM00267">
    <property type="entry name" value="GGDEF"/>
    <property type="match status" value="1"/>
</dbReference>
<dbReference type="OrthoDB" id="9812260at2"/>
<comment type="caution">
    <text evidence="6">The sequence shown here is derived from an EMBL/GenBank/DDBJ whole genome shotgun (WGS) entry which is preliminary data.</text>
</comment>
<dbReference type="STRING" id="1229521.D791_03311"/>
<dbReference type="InterPro" id="IPR050469">
    <property type="entry name" value="Diguanylate_Cyclase"/>
</dbReference>
<dbReference type="InterPro" id="IPR029787">
    <property type="entry name" value="Nucleotide_cyclase"/>
</dbReference>
<evidence type="ECO:0000259" key="5">
    <source>
        <dbReference type="PROSITE" id="PS50887"/>
    </source>
</evidence>
<organism evidence="6 7">
    <name type="scientific">Nitrincola nitratireducens</name>
    <dbReference type="NCBI Taxonomy" id="1229521"/>
    <lineage>
        <taxon>Bacteria</taxon>
        <taxon>Pseudomonadati</taxon>
        <taxon>Pseudomonadota</taxon>
        <taxon>Gammaproteobacteria</taxon>
        <taxon>Oceanospirillales</taxon>
        <taxon>Oceanospirillaceae</taxon>
        <taxon>Nitrincola</taxon>
    </lineage>
</organism>
<dbReference type="SUPFAM" id="SSF55073">
    <property type="entry name" value="Nucleotide cyclase"/>
    <property type="match status" value="1"/>
</dbReference>
<evidence type="ECO:0000256" key="3">
    <source>
        <dbReference type="ARBA" id="ARBA00034247"/>
    </source>
</evidence>
<dbReference type="PATRIC" id="fig|1229521.3.peg.3344"/>
<dbReference type="EMBL" id="AONB01000020">
    <property type="protein sequence ID" value="EXJ09816.1"/>
    <property type="molecule type" value="Genomic_DNA"/>
</dbReference>
<sequence>MQSETDEWRKKYKETARELEEMGKRSDLSFSQLNQIITSLSIALQGQDPKLDQVLSLLGKQLSTNSYGTLRDISRHLEKCSRELDTQKVNLSRQIKHSLQEWLKQIKTLDVEKVEISAIVELSRELSIATEDMYSLGALLKQLVQLQTQVMARGHLQSPSQSSLDDSSAIKQQLIELVQALRVPEQYSDASEELILRLKTAQEFYEVAQVIETLVELIRRVFPSVTDDFEDYLISLNSQLGYIQAFLYESRTEESHAVLQHQALDKTVRDDVSLIQQEVHKSTDINDLKQSVTLQLASIIKTMDTYRQSEEARESRLQHRYTRLLEKVKQMELETQDVKSRIEDERQKARTDPLTGLPNRIGYAEHLASEFERWNRYGTTFTLCIVDLDYFKKINDDYGHLAGDKVLRLVAKTLRSNLRTHDFISRFGGEEFIIIFHAATKDVACTVAEKLRKAIEKSPFNFQGKPVHVTASLGLSEVQKGDVLIVCLVEPMKCSIKRSHWVVIKLQWISAAYFSFCYRTLLSAPCLSKFENMVGDCPLSFRYIFNSSDLTLAIEIVALAAPLALFDSGKRFKCRAFATGVRGLRTRFYQVWSNVVHSKRFVSR</sequence>
<dbReference type="NCBIfam" id="TIGR00254">
    <property type="entry name" value="GGDEF"/>
    <property type="match status" value="1"/>
</dbReference>
<dbReference type="EC" id="2.7.7.65" evidence="2"/>
<dbReference type="FunFam" id="3.30.70.270:FF:000001">
    <property type="entry name" value="Diguanylate cyclase domain protein"/>
    <property type="match status" value="1"/>
</dbReference>
<evidence type="ECO:0000256" key="1">
    <source>
        <dbReference type="ARBA" id="ARBA00001946"/>
    </source>
</evidence>
<evidence type="ECO:0000256" key="2">
    <source>
        <dbReference type="ARBA" id="ARBA00012528"/>
    </source>
</evidence>
<dbReference type="InterPro" id="IPR000160">
    <property type="entry name" value="GGDEF_dom"/>
</dbReference>
<evidence type="ECO:0000313" key="7">
    <source>
        <dbReference type="Proteomes" id="UP000019464"/>
    </source>
</evidence>
<dbReference type="PANTHER" id="PTHR45138">
    <property type="entry name" value="REGULATORY COMPONENTS OF SENSORY TRANSDUCTION SYSTEM"/>
    <property type="match status" value="1"/>
</dbReference>
<reference evidence="6 7" key="2">
    <citation type="journal article" date="2015" name="Syst. Appl. Microbiol.">
        <title>Nitrincola nitratireducens sp. nov. isolated from a haloalkaline crater lake.</title>
        <authorList>
            <person name="Singh A."/>
            <person name="Vaidya B."/>
            <person name="Tanuku N.R."/>
            <person name="Pinnaka A.K."/>
        </authorList>
    </citation>
    <scope>NUCLEOTIDE SEQUENCE [LARGE SCALE GENOMIC DNA]</scope>
    <source>
        <strain evidence="6 7">AK23</strain>
    </source>
</reference>
<dbReference type="AlphaFoldDB" id="W9UYQ3"/>
<comment type="cofactor">
    <cofactor evidence="1">
        <name>Mg(2+)</name>
        <dbReference type="ChEBI" id="CHEBI:18420"/>
    </cofactor>
</comment>
<keyword evidence="4" id="KW-0175">Coiled coil</keyword>
<dbReference type="InterPro" id="IPR043128">
    <property type="entry name" value="Rev_trsase/Diguanyl_cyclase"/>
</dbReference>
<evidence type="ECO:0000256" key="4">
    <source>
        <dbReference type="SAM" id="Coils"/>
    </source>
</evidence>
<dbReference type="GO" id="GO:1902201">
    <property type="term" value="P:negative regulation of bacterial-type flagellum-dependent cell motility"/>
    <property type="evidence" value="ECO:0007669"/>
    <property type="project" value="TreeGrafter"/>
</dbReference>
<dbReference type="PANTHER" id="PTHR45138:SF9">
    <property type="entry name" value="DIGUANYLATE CYCLASE DGCM-RELATED"/>
    <property type="match status" value="1"/>
</dbReference>
<name>W9UYQ3_9GAMM</name>
<feature type="coiled-coil region" evidence="4">
    <location>
        <begin position="314"/>
        <end position="348"/>
    </location>
</feature>
<evidence type="ECO:0000313" key="6">
    <source>
        <dbReference type="EMBL" id="EXJ09816.1"/>
    </source>
</evidence>
<proteinExistence type="predicted"/>
<dbReference type="GO" id="GO:0005886">
    <property type="term" value="C:plasma membrane"/>
    <property type="evidence" value="ECO:0007669"/>
    <property type="project" value="TreeGrafter"/>
</dbReference>
<keyword evidence="7" id="KW-1185">Reference proteome</keyword>
<gene>
    <name evidence="6" type="primary">pleD_11</name>
    <name evidence="6" type="ORF">D791_03311</name>
</gene>
<protein>
    <recommendedName>
        <fullName evidence="2">diguanylate cyclase</fullName>
        <ecNumber evidence="2">2.7.7.65</ecNumber>
    </recommendedName>
</protein>
<dbReference type="Gene3D" id="3.30.70.270">
    <property type="match status" value="1"/>
</dbReference>
<dbReference type="InterPro" id="IPR048516">
    <property type="entry name" value="DGCcoil"/>
</dbReference>